<dbReference type="EMBL" id="CAJVPY010008199">
    <property type="protein sequence ID" value="CAG8692700.1"/>
    <property type="molecule type" value="Genomic_DNA"/>
</dbReference>
<sequence>MALLLHSVSETIFGSIQSTEVNTLIESSPPHKKYRISESSVPNTSFFSIKTNNNEESSSPPFADHMLSPQEQQNVNNPIEQCTRPTKPLKIKNFPRLQSTNNRNLHSTLVPVSVTAMPYTSSPKPTKNPTLVLNPNEIDTEPTNLLPNSQANSPTSSNNTSNSTIQSAYQQ</sequence>
<name>A0A9N9HJ17_9GLOM</name>
<protein>
    <submittedName>
        <fullName evidence="2">25930_t:CDS:1</fullName>
    </submittedName>
</protein>
<feature type="compositionally biased region" description="Polar residues" evidence="1">
    <location>
        <begin position="119"/>
        <end position="133"/>
    </location>
</feature>
<dbReference type="Proteomes" id="UP000789405">
    <property type="component" value="Unassembled WGS sequence"/>
</dbReference>
<proteinExistence type="predicted"/>
<feature type="region of interest" description="Disordered" evidence="1">
    <location>
        <begin position="119"/>
        <end position="171"/>
    </location>
</feature>
<reference evidence="2" key="1">
    <citation type="submission" date="2021-06" db="EMBL/GenBank/DDBJ databases">
        <authorList>
            <person name="Kallberg Y."/>
            <person name="Tangrot J."/>
            <person name="Rosling A."/>
        </authorList>
    </citation>
    <scope>NUCLEOTIDE SEQUENCE</scope>
    <source>
        <strain evidence="2">MA453B</strain>
    </source>
</reference>
<keyword evidence="3" id="KW-1185">Reference proteome</keyword>
<accession>A0A9N9HJ17</accession>
<comment type="caution">
    <text evidence="2">The sequence shown here is derived from an EMBL/GenBank/DDBJ whole genome shotgun (WGS) entry which is preliminary data.</text>
</comment>
<evidence type="ECO:0000313" key="2">
    <source>
        <dbReference type="EMBL" id="CAG8692700.1"/>
    </source>
</evidence>
<feature type="compositionally biased region" description="Low complexity" evidence="1">
    <location>
        <begin position="147"/>
        <end position="171"/>
    </location>
</feature>
<gene>
    <name evidence="2" type="ORF">DERYTH_LOCUS12483</name>
</gene>
<evidence type="ECO:0000313" key="3">
    <source>
        <dbReference type="Proteomes" id="UP000789405"/>
    </source>
</evidence>
<organism evidence="2 3">
    <name type="scientific">Dentiscutata erythropus</name>
    <dbReference type="NCBI Taxonomy" id="1348616"/>
    <lineage>
        <taxon>Eukaryota</taxon>
        <taxon>Fungi</taxon>
        <taxon>Fungi incertae sedis</taxon>
        <taxon>Mucoromycota</taxon>
        <taxon>Glomeromycotina</taxon>
        <taxon>Glomeromycetes</taxon>
        <taxon>Diversisporales</taxon>
        <taxon>Gigasporaceae</taxon>
        <taxon>Dentiscutata</taxon>
    </lineage>
</organism>
<evidence type="ECO:0000256" key="1">
    <source>
        <dbReference type="SAM" id="MobiDB-lite"/>
    </source>
</evidence>
<dbReference type="AlphaFoldDB" id="A0A9N9HJ17"/>